<gene>
    <name evidence="1" type="ORF">DPMN_194293</name>
</gene>
<protein>
    <submittedName>
        <fullName evidence="1">Uncharacterized protein</fullName>
    </submittedName>
</protein>
<evidence type="ECO:0000313" key="2">
    <source>
        <dbReference type="Proteomes" id="UP000828390"/>
    </source>
</evidence>
<dbReference type="EMBL" id="JAIWYP010000022">
    <property type="protein sequence ID" value="KAH3692452.1"/>
    <property type="molecule type" value="Genomic_DNA"/>
</dbReference>
<name>A0A9D3Y537_DREPO</name>
<reference evidence="1" key="1">
    <citation type="journal article" date="2019" name="bioRxiv">
        <title>The Genome of the Zebra Mussel, Dreissena polymorpha: A Resource for Invasive Species Research.</title>
        <authorList>
            <person name="McCartney M.A."/>
            <person name="Auch B."/>
            <person name="Kono T."/>
            <person name="Mallez S."/>
            <person name="Zhang Y."/>
            <person name="Obille A."/>
            <person name="Becker A."/>
            <person name="Abrahante J.E."/>
            <person name="Garbe J."/>
            <person name="Badalamenti J.P."/>
            <person name="Herman A."/>
            <person name="Mangelson H."/>
            <person name="Liachko I."/>
            <person name="Sullivan S."/>
            <person name="Sone E.D."/>
            <person name="Koren S."/>
            <person name="Silverstein K.A.T."/>
            <person name="Beckman K.B."/>
            <person name="Gohl D.M."/>
        </authorList>
    </citation>
    <scope>NUCLEOTIDE SEQUENCE</scope>
    <source>
        <strain evidence="1">Duluth1</strain>
        <tissue evidence="1">Whole animal</tissue>
    </source>
</reference>
<accession>A0A9D3Y537</accession>
<sequence length="51" mass="5875">MASQSDKITLERKQKPSVNYGNILEKNTCQPWLYIPDRRPHSCKGCSHMAL</sequence>
<reference evidence="1" key="2">
    <citation type="submission" date="2020-11" db="EMBL/GenBank/DDBJ databases">
        <authorList>
            <person name="McCartney M.A."/>
            <person name="Auch B."/>
            <person name="Kono T."/>
            <person name="Mallez S."/>
            <person name="Becker A."/>
            <person name="Gohl D.M."/>
            <person name="Silverstein K.A.T."/>
            <person name="Koren S."/>
            <person name="Bechman K.B."/>
            <person name="Herman A."/>
            <person name="Abrahante J.E."/>
            <person name="Garbe J."/>
        </authorList>
    </citation>
    <scope>NUCLEOTIDE SEQUENCE</scope>
    <source>
        <strain evidence="1">Duluth1</strain>
        <tissue evidence="1">Whole animal</tissue>
    </source>
</reference>
<evidence type="ECO:0000313" key="1">
    <source>
        <dbReference type="EMBL" id="KAH3692452.1"/>
    </source>
</evidence>
<keyword evidence="2" id="KW-1185">Reference proteome</keyword>
<proteinExistence type="predicted"/>
<dbReference type="Proteomes" id="UP000828390">
    <property type="component" value="Unassembled WGS sequence"/>
</dbReference>
<dbReference type="AlphaFoldDB" id="A0A9D3Y537"/>
<organism evidence="1 2">
    <name type="scientific">Dreissena polymorpha</name>
    <name type="common">Zebra mussel</name>
    <name type="synonym">Mytilus polymorpha</name>
    <dbReference type="NCBI Taxonomy" id="45954"/>
    <lineage>
        <taxon>Eukaryota</taxon>
        <taxon>Metazoa</taxon>
        <taxon>Spiralia</taxon>
        <taxon>Lophotrochozoa</taxon>
        <taxon>Mollusca</taxon>
        <taxon>Bivalvia</taxon>
        <taxon>Autobranchia</taxon>
        <taxon>Heteroconchia</taxon>
        <taxon>Euheterodonta</taxon>
        <taxon>Imparidentia</taxon>
        <taxon>Neoheterodontei</taxon>
        <taxon>Myida</taxon>
        <taxon>Dreissenoidea</taxon>
        <taxon>Dreissenidae</taxon>
        <taxon>Dreissena</taxon>
    </lineage>
</organism>
<comment type="caution">
    <text evidence="1">The sequence shown here is derived from an EMBL/GenBank/DDBJ whole genome shotgun (WGS) entry which is preliminary data.</text>
</comment>